<evidence type="ECO:0000313" key="3">
    <source>
        <dbReference type="EMBL" id="CAK0785607.1"/>
    </source>
</evidence>
<feature type="compositionally biased region" description="Polar residues" evidence="2">
    <location>
        <begin position="407"/>
        <end position="417"/>
    </location>
</feature>
<dbReference type="Proteomes" id="UP001314263">
    <property type="component" value="Unassembled WGS sequence"/>
</dbReference>
<reference evidence="3 4" key="1">
    <citation type="submission" date="2023-10" db="EMBL/GenBank/DDBJ databases">
        <authorList>
            <person name="Maclean D."/>
            <person name="Macfadyen A."/>
        </authorList>
    </citation>
    <scope>NUCLEOTIDE SEQUENCE [LARGE SCALE GENOMIC DNA]</scope>
</reference>
<evidence type="ECO:0000313" key="4">
    <source>
        <dbReference type="Proteomes" id="UP001314263"/>
    </source>
</evidence>
<feature type="compositionally biased region" description="Low complexity" evidence="2">
    <location>
        <begin position="495"/>
        <end position="504"/>
    </location>
</feature>
<comment type="caution">
    <text evidence="3">The sequence shown here is derived from an EMBL/GenBank/DDBJ whole genome shotgun (WGS) entry which is preliminary data.</text>
</comment>
<feature type="region of interest" description="Disordered" evidence="2">
    <location>
        <begin position="362"/>
        <end position="455"/>
    </location>
</feature>
<evidence type="ECO:0000256" key="1">
    <source>
        <dbReference type="SAM" id="Coils"/>
    </source>
</evidence>
<feature type="compositionally biased region" description="Polar residues" evidence="2">
    <location>
        <begin position="16"/>
        <end position="30"/>
    </location>
</feature>
<protein>
    <submittedName>
        <fullName evidence="3">Uncharacterized protein</fullName>
    </submittedName>
</protein>
<feature type="compositionally biased region" description="Low complexity" evidence="2">
    <location>
        <begin position="553"/>
        <end position="564"/>
    </location>
</feature>
<name>A0AAV1IHC7_9CHLO</name>
<evidence type="ECO:0000256" key="2">
    <source>
        <dbReference type="SAM" id="MobiDB-lite"/>
    </source>
</evidence>
<feature type="region of interest" description="Disordered" evidence="2">
    <location>
        <begin position="1"/>
        <end position="38"/>
    </location>
</feature>
<feature type="compositionally biased region" description="Basic and acidic residues" evidence="2">
    <location>
        <begin position="1"/>
        <end position="14"/>
    </location>
</feature>
<organism evidence="3 4">
    <name type="scientific">Coccomyxa viridis</name>
    <dbReference type="NCBI Taxonomy" id="1274662"/>
    <lineage>
        <taxon>Eukaryota</taxon>
        <taxon>Viridiplantae</taxon>
        <taxon>Chlorophyta</taxon>
        <taxon>core chlorophytes</taxon>
        <taxon>Trebouxiophyceae</taxon>
        <taxon>Trebouxiophyceae incertae sedis</taxon>
        <taxon>Coccomyxaceae</taxon>
        <taxon>Coccomyxa</taxon>
    </lineage>
</organism>
<gene>
    <name evidence="3" type="ORF">CVIRNUC_008818</name>
</gene>
<dbReference type="AlphaFoldDB" id="A0AAV1IHC7"/>
<keyword evidence="4" id="KW-1185">Reference proteome</keyword>
<accession>A0AAV1IHC7</accession>
<feature type="compositionally biased region" description="Low complexity" evidence="2">
    <location>
        <begin position="440"/>
        <end position="451"/>
    </location>
</feature>
<feature type="coiled-coil region" evidence="1">
    <location>
        <begin position="332"/>
        <end position="359"/>
    </location>
</feature>
<proteinExistence type="predicted"/>
<feature type="region of interest" description="Disordered" evidence="2">
    <location>
        <begin position="545"/>
        <end position="611"/>
    </location>
</feature>
<keyword evidence="1" id="KW-0175">Coiled coil</keyword>
<feature type="region of interest" description="Disordered" evidence="2">
    <location>
        <begin position="61"/>
        <end position="179"/>
    </location>
</feature>
<feature type="region of interest" description="Disordered" evidence="2">
    <location>
        <begin position="485"/>
        <end position="511"/>
    </location>
</feature>
<sequence>MEESRRESQLRRPFTDIQNLQNSDHVSGATTKGCLKPPLSNKAKAIELGRQTLAAYKERRARAQARRTATKDTVATTEKGAGCTSGQVCPASSGPTEPGCAGAVQSLPRAQACRHSQTPTRIPSGAHPPARDAQRMSAPTPTKIPSPPVLQSRGAPAPIAASAHQSRSTPASPRRLSVMQGRPCSAVPAPTLSLQALCIEGGLTAGQCNPLYDDAALRAKAGVWVCPAQASASATPAALPAQSALGMSPWAPQDAAISGLVQHEGACSSSGGNASSSRTMLTTDAPANDGAYLSMDGAVIGSCGPQSVHSAASGLSRSGSFAPSTLSVLYENQAMKMERAELKSELKLISARLAVLEARSKGWGRAGQAPKGRSQSAPRGVPRSRIVSSGVAASKAATAAAHNSEAQQKGSQLQRTADPQAIAQHRIRQAASRPSSPKPARGASLGSRASSPVQQRRAIAFGSRAGSPAKAGSVLRHSRRQVVLGSGQPAGSGAPGQQPSAAPEAPAPSMPYRSAFMGGHMIGTRRINATAAVAAAQLGAKPDVATSGPPAPAGGASSAACPSSVERWAGPGGRLGRIQLMKQTPRKSSSQKAFKDKENSNTAEEQEDGHVSKLALTAAKLGLEHAFRPRHA</sequence>
<feature type="compositionally biased region" description="Low complexity" evidence="2">
    <location>
        <begin position="388"/>
        <end position="406"/>
    </location>
</feature>
<dbReference type="EMBL" id="CAUYUE010000012">
    <property type="protein sequence ID" value="CAK0785607.1"/>
    <property type="molecule type" value="Genomic_DNA"/>
</dbReference>